<evidence type="ECO:0000256" key="5">
    <source>
        <dbReference type="ARBA" id="ARBA00023204"/>
    </source>
</evidence>
<dbReference type="InterPro" id="IPR011257">
    <property type="entry name" value="DNA_glycosylase"/>
</dbReference>
<dbReference type="EMBL" id="JACVVD010000006">
    <property type="protein sequence ID" value="MBD0382095.1"/>
    <property type="molecule type" value="Genomic_DNA"/>
</dbReference>
<evidence type="ECO:0000256" key="4">
    <source>
        <dbReference type="ARBA" id="ARBA00022763"/>
    </source>
</evidence>
<dbReference type="PANTHER" id="PTHR43003:SF5">
    <property type="entry name" value="DNA-3-METHYLADENINE GLYCOSYLASE"/>
    <property type="match status" value="1"/>
</dbReference>
<protein>
    <recommendedName>
        <fullName evidence="3">DNA-3-methyladenine glycosylase II</fullName>
        <ecNumber evidence="3">3.2.2.21</ecNumber>
    </recommendedName>
</protein>
<organism evidence="7 8">
    <name type="scientific">Paenibacillus sedimenti</name>
    <dbReference type="NCBI Taxonomy" id="2770274"/>
    <lineage>
        <taxon>Bacteria</taxon>
        <taxon>Bacillati</taxon>
        <taxon>Bacillota</taxon>
        <taxon>Bacilli</taxon>
        <taxon>Bacillales</taxon>
        <taxon>Paenibacillaceae</taxon>
        <taxon>Paenibacillus</taxon>
    </lineage>
</organism>
<evidence type="ECO:0000256" key="3">
    <source>
        <dbReference type="ARBA" id="ARBA00012000"/>
    </source>
</evidence>
<keyword evidence="5" id="KW-0234">DNA repair</keyword>
<feature type="domain" description="HhH-GPD" evidence="6">
    <location>
        <begin position="60"/>
        <end position="212"/>
    </location>
</feature>
<evidence type="ECO:0000313" key="8">
    <source>
        <dbReference type="Proteomes" id="UP000650466"/>
    </source>
</evidence>
<dbReference type="InterPro" id="IPR051912">
    <property type="entry name" value="Alkylbase_DNA_Glycosylase/TA"/>
</dbReference>
<evidence type="ECO:0000256" key="2">
    <source>
        <dbReference type="ARBA" id="ARBA00010817"/>
    </source>
</evidence>
<dbReference type="GO" id="GO:0032993">
    <property type="term" value="C:protein-DNA complex"/>
    <property type="evidence" value="ECO:0007669"/>
    <property type="project" value="TreeGrafter"/>
</dbReference>
<dbReference type="EC" id="3.2.2.21" evidence="3"/>
<comment type="caution">
    <text evidence="7">The sequence shown here is derived from an EMBL/GenBank/DDBJ whole genome shotgun (WGS) entry which is preliminary data.</text>
</comment>
<dbReference type="GO" id="GO:0032131">
    <property type="term" value="F:alkylated DNA binding"/>
    <property type="evidence" value="ECO:0007669"/>
    <property type="project" value="TreeGrafter"/>
</dbReference>
<evidence type="ECO:0000259" key="6">
    <source>
        <dbReference type="SMART" id="SM00478"/>
    </source>
</evidence>
<comment type="similarity">
    <text evidence="2">Belongs to the alkylbase DNA glycosidase AlkA family.</text>
</comment>
<dbReference type="GO" id="GO:0006285">
    <property type="term" value="P:base-excision repair, AP site formation"/>
    <property type="evidence" value="ECO:0007669"/>
    <property type="project" value="TreeGrafter"/>
</dbReference>
<dbReference type="InterPro" id="IPR003265">
    <property type="entry name" value="HhH-GPD_domain"/>
</dbReference>
<dbReference type="AlphaFoldDB" id="A0A926KQJ1"/>
<dbReference type="GO" id="GO:0008725">
    <property type="term" value="F:DNA-3-methyladenine glycosylase activity"/>
    <property type="evidence" value="ECO:0007669"/>
    <property type="project" value="TreeGrafter"/>
</dbReference>
<dbReference type="SUPFAM" id="SSF48150">
    <property type="entry name" value="DNA-glycosylase"/>
    <property type="match status" value="1"/>
</dbReference>
<dbReference type="CDD" id="cd00056">
    <property type="entry name" value="ENDO3c"/>
    <property type="match status" value="1"/>
</dbReference>
<dbReference type="PANTHER" id="PTHR43003">
    <property type="entry name" value="DNA-3-METHYLADENINE GLYCOSYLASE"/>
    <property type="match status" value="1"/>
</dbReference>
<keyword evidence="4" id="KW-0227">DNA damage</keyword>
<keyword evidence="8" id="KW-1185">Reference proteome</keyword>
<dbReference type="Pfam" id="PF00730">
    <property type="entry name" value="HhH-GPD"/>
    <property type="match status" value="1"/>
</dbReference>
<accession>A0A926KQJ1</accession>
<dbReference type="FunFam" id="1.10.340.30:FF:000004">
    <property type="entry name" value="DNA-3-methyladenine glycosylase II"/>
    <property type="match status" value="1"/>
</dbReference>
<proteinExistence type="inferred from homology"/>
<dbReference type="GO" id="GO:0006307">
    <property type="term" value="P:DNA alkylation repair"/>
    <property type="evidence" value="ECO:0007669"/>
    <property type="project" value="TreeGrafter"/>
</dbReference>
<sequence length="230" mass="24893">MDTNEPAGTAVTPIHLNNRHPAVDFLCQADEQLATLIGLVGDLSITPSSNPFESLAMSIISQQLSAKAAATIKSRVRLVLPSITPDSVLAADEEAIRQCGVSYPKIRYIRDLSSKVLASELSLDELHNLDDSVLIKQLTSVKGIGTWTAEMFLIFALGRPDVMSLGDAGLQRAAKWLHGLEDRPDGNYLGHVAPAWAPYRSFASLYLWRSIDLGFVDSGLSVEACLPSHP</sequence>
<reference evidence="7" key="1">
    <citation type="submission" date="2020-09" db="EMBL/GenBank/DDBJ databases">
        <title>Draft Genome Sequence of Paenibacillus sp. WST5.</title>
        <authorList>
            <person name="Bao Z."/>
        </authorList>
    </citation>
    <scope>NUCLEOTIDE SEQUENCE</scope>
    <source>
        <strain evidence="7">WST5</strain>
    </source>
</reference>
<dbReference type="Gene3D" id="1.10.1670.40">
    <property type="match status" value="1"/>
</dbReference>
<name>A0A926KQJ1_9BACL</name>
<evidence type="ECO:0000313" key="7">
    <source>
        <dbReference type="EMBL" id="MBD0382095.1"/>
    </source>
</evidence>
<dbReference type="Proteomes" id="UP000650466">
    <property type="component" value="Unassembled WGS sequence"/>
</dbReference>
<dbReference type="GO" id="GO:0005737">
    <property type="term" value="C:cytoplasm"/>
    <property type="evidence" value="ECO:0007669"/>
    <property type="project" value="TreeGrafter"/>
</dbReference>
<dbReference type="RefSeq" id="WP_188175883.1">
    <property type="nucleotide sequence ID" value="NZ_JACVVD010000006.1"/>
</dbReference>
<dbReference type="SMART" id="SM00478">
    <property type="entry name" value="ENDO3c"/>
    <property type="match status" value="1"/>
</dbReference>
<dbReference type="Gene3D" id="1.10.340.30">
    <property type="entry name" value="Hypothetical protein, domain 2"/>
    <property type="match status" value="1"/>
</dbReference>
<dbReference type="GO" id="GO:0043916">
    <property type="term" value="F:DNA-7-methylguanine glycosylase activity"/>
    <property type="evidence" value="ECO:0007669"/>
    <property type="project" value="TreeGrafter"/>
</dbReference>
<gene>
    <name evidence="7" type="ORF">ICC18_18415</name>
</gene>
<comment type="catalytic activity">
    <reaction evidence="1">
        <text>Hydrolysis of alkylated DNA, releasing 3-methyladenine, 3-methylguanine, 7-methylguanine and 7-methyladenine.</text>
        <dbReference type="EC" id="3.2.2.21"/>
    </reaction>
</comment>
<evidence type="ECO:0000256" key="1">
    <source>
        <dbReference type="ARBA" id="ARBA00000086"/>
    </source>
</evidence>